<dbReference type="Proteomes" id="UP000584374">
    <property type="component" value="Unassembled WGS sequence"/>
</dbReference>
<feature type="region of interest" description="Disordered" evidence="1">
    <location>
        <begin position="96"/>
        <end position="121"/>
    </location>
</feature>
<evidence type="ECO:0000256" key="1">
    <source>
        <dbReference type="SAM" id="MobiDB-lite"/>
    </source>
</evidence>
<dbReference type="RefSeq" id="WP_246470971.1">
    <property type="nucleotide sequence ID" value="NZ_JACHIW010000001.1"/>
</dbReference>
<protein>
    <submittedName>
        <fullName evidence="2">Uncharacterized protein</fullName>
    </submittedName>
</protein>
<proteinExistence type="predicted"/>
<dbReference type="AlphaFoldDB" id="A0A840Q8M5"/>
<comment type="caution">
    <text evidence="2">The sequence shown here is derived from an EMBL/GenBank/DDBJ whole genome shotgun (WGS) entry which is preliminary data.</text>
</comment>
<reference evidence="2 3" key="1">
    <citation type="submission" date="2020-08" db="EMBL/GenBank/DDBJ databases">
        <title>Sequencing the genomes of 1000 actinobacteria strains.</title>
        <authorList>
            <person name="Klenk H.-P."/>
        </authorList>
    </citation>
    <scope>NUCLEOTIDE SEQUENCE [LARGE SCALE GENOMIC DNA]</scope>
    <source>
        <strain evidence="2 3">DSM 45584</strain>
    </source>
</reference>
<dbReference type="EMBL" id="JACHIW010000001">
    <property type="protein sequence ID" value="MBB5157094.1"/>
    <property type="molecule type" value="Genomic_DNA"/>
</dbReference>
<keyword evidence="3" id="KW-1185">Reference proteome</keyword>
<organism evidence="2 3">
    <name type="scientific">Saccharopolyspora phatthalungensis</name>
    <dbReference type="NCBI Taxonomy" id="664693"/>
    <lineage>
        <taxon>Bacteria</taxon>
        <taxon>Bacillati</taxon>
        <taxon>Actinomycetota</taxon>
        <taxon>Actinomycetes</taxon>
        <taxon>Pseudonocardiales</taxon>
        <taxon>Pseudonocardiaceae</taxon>
        <taxon>Saccharopolyspora</taxon>
    </lineage>
</organism>
<evidence type="ECO:0000313" key="2">
    <source>
        <dbReference type="EMBL" id="MBB5157094.1"/>
    </source>
</evidence>
<evidence type="ECO:0000313" key="3">
    <source>
        <dbReference type="Proteomes" id="UP000584374"/>
    </source>
</evidence>
<accession>A0A840Q8M5</accession>
<gene>
    <name evidence="2" type="ORF">BJ970_004628</name>
</gene>
<name>A0A840Q8M5_9PSEU</name>
<sequence length="167" mass="17536">MLTVVQDDQDVLVDQKVSQHRPGVAARLVAYVQRGSHGFFDQPGAPEFGELNQPHTVGEGPVKAVCDMEGQPRLTHTAGAGQGDQPGVGERALHLKRGAPPTHKTRPTDRQTPGVRGDSDLGTHHIPAYNVQRGACAVCGAPAGQGRGDHDAFRNHGPDLGLGPASI</sequence>